<keyword evidence="2" id="KW-1185">Reference proteome</keyword>
<dbReference type="RefSeq" id="XP_026548970.1">
    <property type="nucleotide sequence ID" value="XM_026693185.1"/>
</dbReference>
<dbReference type="KEGG" id="nss:113430770"/>
<dbReference type="PANTHER" id="PTHR22443">
    <property type="entry name" value="NON-SPECIFIC LETHAL 1, ISOFORM M"/>
    <property type="match status" value="1"/>
</dbReference>
<accession>A0A6J1W1B1</accession>
<dbReference type="GO" id="GO:0044545">
    <property type="term" value="C:NSL complex"/>
    <property type="evidence" value="ECO:0007669"/>
    <property type="project" value="TreeGrafter"/>
</dbReference>
<name>A0A6J1W1B1_9SAUR</name>
<dbReference type="InterPro" id="IPR026180">
    <property type="entry name" value="NSL1"/>
</dbReference>
<proteinExistence type="predicted"/>
<evidence type="ECO:0000313" key="2">
    <source>
        <dbReference type="Proteomes" id="UP000504612"/>
    </source>
</evidence>
<feature type="non-terminal residue" evidence="3">
    <location>
        <position position="162"/>
    </location>
</feature>
<evidence type="ECO:0000256" key="1">
    <source>
        <dbReference type="SAM" id="MobiDB-lite"/>
    </source>
</evidence>
<dbReference type="GO" id="GO:0035035">
    <property type="term" value="F:histone acetyltransferase binding"/>
    <property type="evidence" value="ECO:0007669"/>
    <property type="project" value="TreeGrafter"/>
</dbReference>
<dbReference type="Proteomes" id="UP000504612">
    <property type="component" value="Unplaced"/>
</dbReference>
<gene>
    <name evidence="3" type="primary">LOC113430770</name>
</gene>
<feature type="compositionally biased region" description="Low complexity" evidence="1">
    <location>
        <begin position="95"/>
        <end position="105"/>
    </location>
</feature>
<dbReference type="AlphaFoldDB" id="A0A6J1W1B1"/>
<feature type="non-terminal residue" evidence="3">
    <location>
        <position position="1"/>
    </location>
</feature>
<dbReference type="GeneID" id="113430770"/>
<dbReference type="PANTHER" id="PTHR22443:SF17">
    <property type="entry name" value="KAT8 REGULATORY NSL COMPLEX SUBUNIT 1-LIKE"/>
    <property type="match status" value="1"/>
</dbReference>
<organism evidence="2 3">
    <name type="scientific">Notechis scutatus</name>
    <name type="common">mainland tiger snake</name>
    <dbReference type="NCBI Taxonomy" id="8663"/>
    <lineage>
        <taxon>Eukaryota</taxon>
        <taxon>Metazoa</taxon>
        <taxon>Chordata</taxon>
        <taxon>Craniata</taxon>
        <taxon>Vertebrata</taxon>
        <taxon>Euteleostomi</taxon>
        <taxon>Lepidosauria</taxon>
        <taxon>Squamata</taxon>
        <taxon>Bifurcata</taxon>
        <taxon>Unidentata</taxon>
        <taxon>Episquamata</taxon>
        <taxon>Toxicofera</taxon>
        <taxon>Serpentes</taxon>
        <taxon>Colubroidea</taxon>
        <taxon>Elapidae</taxon>
        <taxon>Hydrophiinae</taxon>
        <taxon>Notechis</taxon>
    </lineage>
</organism>
<sequence length="162" mass="17662">NPLHLHFEALLREDHWSTPKPDFLKPPHVSLKDLTNNVGSPSLAAPDGLLKGLAGFGLCVRRSAPNKLGASLTPPPLCLENPPIPHVNHMPPHPATASSSSSALPAKKKKVETSYDINNIVIPMSMASATRVEKLQYKEILTPSWRTVDPKELVMLEEADTE</sequence>
<protein>
    <submittedName>
        <fullName evidence="3">KAT8 regulatory NSL complex subunit 1-like</fullName>
    </submittedName>
</protein>
<reference evidence="3" key="1">
    <citation type="submission" date="2025-08" db="UniProtKB">
        <authorList>
            <consortium name="RefSeq"/>
        </authorList>
    </citation>
    <scope>IDENTIFICATION</scope>
</reference>
<feature type="region of interest" description="Disordered" evidence="1">
    <location>
        <begin position="85"/>
        <end position="107"/>
    </location>
</feature>
<evidence type="ECO:0000313" key="3">
    <source>
        <dbReference type="RefSeq" id="XP_026548970.1"/>
    </source>
</evidence>